<keyword evidence="9" id="KW-1185">Reference proteome</keyword>
<evidence type="ECO:0000256" key="4">
    <source>
        <dbReference type="ARBA" id="ARBA00023319"/>
    </source>
</evidence>
<dbReference type="PANTHER" id="PTHR10075">
    <property type="entry name" value="BASIGIN RELATED"/>
    <property type="match status" value="1"/>
</dbReference>
<reference evidence="8" key="3">
    <citation type="submission" date="2025-09" db="UniProtKB">
        <authorList>
            <consortium name="Ensembl"/>
        </authorList>
    </citation>
    <scope>IDENTIFICATION</scope>
</reference>
<dbReference type="InterPro" id="IPR011992">
    <property type="entry name" value="EF-hand-dom_pair"/>
</dbReference>
<dbReference type="GeneTree" id="ENSGT00940000173444"/>
<sequence length="780" mass="87370">CYFKRCYLGQKCQVDERTGRAICVCKSHCKPIKKPVCGTDGLYYENHCEMHRSACVVGKDVYDARHKDCFYQRSTCESGELKIFQDRLLDFHEVNNASEITGENGQPASDQLRDENDVKSIFRYLDLDMDGYVGSDEIYQISTLEDLDRIFPLPCSLFHVLQYGDANQDHALDIHELLKLYNITELHLPIDKRVVLETAICGGSVSLQCGIKGDPNPIWRHYGYDVQAQGNPNINVIGDQLKISEVSPKNAGNYTCHARKRPEMKQVIRLSVHSAPHVKIYPRTQHVETGSSFNVMCHVRGIPPPRITWLMNGDQLEMESGRYVIMSNNTELHINSAQESDSAAYSCLATNVAGSNEEIGAVFVEDMVETSEYANGEVAAFFIFHESGIVILDPRSCQELRRIQADEALPGLLRQNKLCQIMNSDGVRHCNWSSAVVAGSRFVYAAQPTENRVVVVDLRLERVVEVLATDPMPVELYYVASTDQLFVHCWVDGSRRMSNLQVIYAASVPGMHFAAQIQPLDGGNSIDLAVYSFFIPPESPLNTQSRYGYIVHRGRQVIYKLNLGTLLYDDATIDLSPHGCSPENMFYQPIGGLLHVTCAYQGGELPRTVTVETATEKVVETNQESDFDREFTSSDGQHVLRVYPEKQQVRLYNITSSGDLTEPIVLHTNFAVADAAFEQKPSNLRQTTVYISSQSQAEVMHLDTSTGEVGVIDGLSRPLQTSDFPWEPRSRLLVPSSWYDRHVASAGENGVDVIDAETKEVSCRLHDVTKAMAITWVDGR</sequence>
<dbReference type="PANTHER" id="PTHR10075:SF100">
    <property type="entry name" value="FASCICLIN-2"/>
    <property type="match status" value="1"/>
</dbReference>
<evidence type="ECO:0008006" key="10">
    <source>
        <dbReference type="Google" id="ProtNLM"/>
    </source>
</evidence>
<proteinExistence type="predicted"/>
<dbReference type="InterPro" id="IPR018247">
    <property type="entry name" value="EF_Hand_1_Ca_BS"/>
</dbReference>
<dbReference type="Ensembl" id="ENSCSAVT00000016712.1">
    <property type="protein sequence ID" value="ENSCSAVP00000016531.1"/>
    <property type="gene ID" value="ENSCSAVG00000009724.1"/>
</dbReference>
<keyword evidence="3" id="KW-1015">Disulfide bond</keyword>
<dbReference type="InterPro" id="IPR036058">
    <property type="entry name" value="Kazal_dom_sf"/>
</dbReference>
<evidence type="ECO:0000259" key="5">
    <source>
        <dbReference type="PROSITE" id="PS50222"/>
    </source>
</evidence>
<dbReference type="Gene3D" id="2.60.40.10">
    <property type="entry name" value="Immunoglobulins"/>
    <property type="match status" value="2"/>
</dbReference>
<dbReference type="Pfam" id="PF07679">
    <property type="entry name" value="I-set"/>
    <property type="match status" value="2"/>
</dbReference>
<dbReference type="InterPro" id="IPR011044">
    <property type="entry name" value="Quino_amine_DH_bsu"/>
</dbReference>
<dbReference type="GO" id="GO:0007411">
    <property type="term" value="P:axon guidance"/>
    <property type="evidence" value="ECO:0007669"/>
    <property type="project" value="TreeGrafter"/>
</dbReference>
<dbReference type="InterPro" id="IPR036179">
    <property type="entry name" value="Ig-like_dom_sf"/>
</dbReference>
<name>H2ZG15_CIOSA</name>
<dbReference type="InterPro" id="IPR015943">
    <property type="entry name" value="WD40/YVTN_repeat-like_dom_sf"/>
</dbReference>
<dbReference type="SUPFAM" id="SSF50969">
    <property type="entry name" value="YVTN repeat-like/Quinoprotein amine dehydrogenase"/>
    <property type="match status" value="1"/>
</dbReference>
<dbReference type="SUPFAM" id="SSF100895">
    <property type="entry name" value="Kazal-type serine protease inhibitors"/>
    <property type="match status" value="1"/>
</dbReference>
<evidence type="ECO:0000256" key="2">
    <source>
        <dbReference type="ARBA" id="ARBA00022837"/>
    </source>
</evidence>
<dbReference type="GO" id="GO:0005509">
    <property type="term" value="F:calcium ion binding"/>
    <property type="evidence" value="ECO:0007669"/>
    <property type="project" value="InterPro"/>
</dbReference>
<evidence type="ECO:0000259" key="6">
    <source>
        <dbReference type="PROSITE" id="PS50835"/>
    </source>
</evidence>
<dbReference type="PROSITE" id="PS50222">
    <property type="entry name" value="EF_HAND_2"/>
    <property type="match status" value="1"/>
</dbReference>
<dbReference type="AlphaFoldDB" id="H2ZG15"/>
<dbReference type="Proteomes" id="UP000007875">
    <property type="component" value="Unassembled WGS sequence"/>
</dbReference>
<feature type="domain" description="Kazal-like" evidence="7">
    <location>
        <begin position="24"/>
        <end position="71"/>
    </location>
</feature>
<dbReference type="SUPFAM" id="SSF47473">
    <property type="entry name" value="EF-hand"/>
    <property type="match status" value="1"/>
</dbReference>
<dbReference type="FunFam" id="2.60.40.10:FF:000032">
    <property type="entry name" value="palladin isoform X1"/>
    <property type="match status" value="1"/>
</dbReference>
<dbReference type="Pfam" id="PF07648">
    <property type="entry name" value="Kazal_2"/>
    <property type="match status" value="1"/>
</dbReference>
<organism evidence="8 9">
    <name type="scientific">Ciona savignyi</name>
    <name type="common">Pacific transparent sea squirt</name>
    <dbReference type="NCBI Taxonomy" id="51511"/>
    <lineage>
        <taxon>Eukaryota</taxon>
        <taxon>Metazoa</taxon>
        <taxon>Chordata</taxon>
        <taxon>Tunicata</taxon>
        <taxon>Ascidiacea</taxon>
        <taxon>Phlebobranchia</taxon>
        <taxon>Cionidae</taxon>
        <taxon>Ciona</taxon>
    </lineage>
</organism>
<keyword evidence="2" id="KW-0106">Calcium</keyword>
<dbReference type="CDD" id="cd00104">
    <property type="entry name" value="KAZAL_FS"/>
    <property type="match status" value="1"/>
</dbReference>
<protein>
    <recommendedName>
        <fullName evidence="10">Follistatin-related protein 5</fullName>
    </recommendedName>
</protein>
<dbReference type="InterPro" id="IPR013783">
    <property type="entry name" value="Ig-like_fold"/>
</dbReference>
<dbReference type="Gene3D" id="1.10.238.10">
    <property type="entry name" value="EF-hand"/>
    <property type="match status" value="1"/>
</dbReference>
<dbReference type="Gene3D" id="2.130.10.10">
    <property type="entry name" value="YVTN repeat-like/Quinoprotein amine dehydrogenase"/>
    <property type="match status" value="1"/>
</dbReference>
<evidence type="ECO:0000256" key="3">
    <source>
        <dbReference type="ARBA" id="ARBA00023157"/>
    </source>
</evidence>
<dbReference type="SUPFAM" id="SSF48726">
    <property type="entry name" value="Immunoglobulin"/>
    <property type="match status" value="2"/>
</dbReference>
<dbReference type="PROSITE" id="PS50835">
    <property type="entry name" value="IG_LIKE"/>
    <property type="match status" value="2"/>
</dbReference>
<dbReference type="Gene3D" id="3.30.60.30">
    <property type="match status" value="1"/>
</dbReference>
<dbReference type="GO" id="GO:0098632">
    <property type="term" value="F:cell-cell adhesion mediator activity"/>
    <property type="evidence" value="ECO:0007669"/>
    <property type="project" value="TreeGrafter"/>
</dbReference>
<dbReference type="InterPro" id="IPR013098">
    <property type="entry name" value="Ig_I-set"/>
</dbReference>
<dbReference type="InterPro" id="IPR003599">
    <property type="entry name" value="Ig_sub"/>
</dbReference>
<dbReference type="GO" id="GO:0007156">
    <property type="term" value="P:homophilic cell adhesion via plasma membrane adhesion molecules"/>
    <property type="evidence" value="ECO:0007669"/>
    <property type="project" value="TreeGrafter"/>
</dbReference>
<evidence type="ECO:0000259" key="7">
    <source>
        <dbReference type="PROSITE" id="PS51465"/>
    </source>
</evidence>
<dbReference type="SMART" id="SM00280">
    <property type="entry name" value="KAZAL"/>
    <property type="match status" value="1"/>
</dbReference>
<evidence type="ECO:0000313" key="9">
    <source>
        <dbReference type="Proteomes" id="UP000007875"/>
    </source>
</evidence>
<keyword evidence="4" id="KW-0393">Immunoglobulin domain</keyword>
<feature type="domain" description="Ig-like" evidence="6">
    <location>
        <begin position="202"/>
        <end position="271"/>
    </location>
</feature>
<accession>H2ZG15</accession>
<keyword evidence="1" id="KW-0732">Signal</keyword>
<dbReference type="SMART" id="SM00408">
    <property type="entry name" value="IGc2"/>
    <property type="match status" value="2"/>
</dbReference>
<dbReference type="InterPro" id="IPR002350">
    <property type="entry name" value="Kazal_dom"/>
</dbReference>
<dbReference type="GO" id="GO:0030424">
    <property type="term" value="C:axon"/>
    <property type="evidence" value="ECO:0007669"/>
    <property type="project" value="TreeGrafter"/>
</dbReference>
<reference evidence="8" key="2">
    <citation type="submission" date="2025-08" db="UniProtKB">
        <authorList>
            <consortium name="Ensembl"/>
        </authorList>
    </citation>
    <scope>IDENTIFICATION</scope>
</reference>
<dbReference type="GO" id="GO:0070593">
    <property type="term" value="P:dendrite self-avoidance"/>
    <property type="evidence" value="ECO:0007669"/>
    <property type="project" value="TreeGrafter"/>
</dbReference>
<dbReference type="GO" id="GO:0005886">
    <property type="term" value="C:plasma membrane"/>
    <property type="evidence" value="ECO:0007669"/>
    <property type="project" value="TreeGrafter"/>
</dbReference>
<feature type="domain" description="Ig-like" evidence="6">
    <location>
        <begin position="276"/>
        <end position="360"/>
    </location>
</feature>
<feature type="domain" description="EF-hand" evidence="5">
    <location>
        <begin position="113"/>
        <end position="148"/>
    </location>
</feature>
<dbReference type="SMART" id="SM00409">
    <property type="entry name" value="IG"/>
    <property type="match status" value="2"/>
</dbReference>
<evidence type="ECO:0000313" key="8">
    <source>
        <dbReference type="Ensembl" id="ENSCSAVP00000016531.1"/>
    </source>
</evidence>
<reference evidence="9" key="1">
    <citation type="submission" date="2003-08" db="EMBL/GenBank/DDBJ databases">
        <authorList>
            <person name="Birren B."/>
            <person name="Nusbaum C."/>
            <person name="Abebe A."/>
            <person name="Abouelleil A."/>
            <person name="Adekoya E."/>
            <person name="Ait-zahra M."/>
            <person name="Allen N."/>
            <person name="Allen T."/>
            <person name="An P."/>
            <person name="Anderson M."/>
            <person name="Anderson S."/>
            <person name="Arachchi H."/>
            <person name="Armbruster J."/>
            <person name="Bachantsang P."/>
            <person name="Baldwin J."/>
            <person name="Barry A."/>
            <person name="Bayul T."/>
            <person name="Blitshsteyn B."/>
            <person name="Bloom T."/>
            <person name="Blye J."/>
            <person name="Boguslavskiy L."/>
            <person name="Borowsky M."/>
            <person name="Boukhgalter B."/>
            <person name="Brunache A."/>
            <person name="Butler J."/>
            <person name="Calixte N."/>
            <person name="Calvo S."/>
            <person name="Camarata J."/>
            <person name="Campo K."/>
            <person name="Chang J."/>
            <person name="Cheshatsang Y."/>
            <person name="Citroen M."/>
            <person name="Collymore A."/>
            <person name="Considine T."/>
            <person name="Cook A."/>
            <person name="Cooke P."/>
            <person name="Corum B."/>
            <person name="Cuomo C."/>
            <person name="David R."/>
            <person name="Dawoe T."/>
            <person name="Degray S."/>
            <person name="Dodge S."/>
            <person name="Dooley K."/>
            <person name="Dorje P."/>
            <person name="Dorjee K."/>
            <person name="Dorris L."/>
            <person name="Duffey N."/>
            <person name="Dupes A."/>
            <person name="Elkins T."/>
            <person name="Engels R."/>
            <person name="Erickson J."/>
            <person name="Farina A."/>
            <person name="Faro S."/>
            <person name="Ferreira P."/>
            <person name="Fischer H."/>
            <person name="Fitzgerald M."/>
            <person name="Foley K."/>
            <person name="Gage D."/>
            <person name="Galagan J."/>
            <person name="Gearin G."/>
            <person name="Gnerre S."/>
            <person name="Gnirke A."/>
            <person name="Goyette A."/>
            <person name="Graham J."/>
            <person name="Grandbois E."/>
            <person name="Gyaltsen K."/>
            <person name="Hafez N."/>
            <person name="Hagopian D."/>
            <person name="Hagos B."/>
            <person name="Hall J."/>
            <person name="Hatcher B."/>
            <person name="Heller A."/>
            <person name="Higgins H."/>
            <person name="Honan T."/>
            <person name="Horn A."/>
            <person name="Houde N."/>
            <person name="Hughes L."/>
            <person name="Hulme W."/>
            <person name="Husby E."/>
            <person name="Iliev I."/>
            <person name="Jaffe D."/>
            <person name="Jones C."/>
            <person name="Kamal M."/>
            <person name="Kamat A."/>
            <person name="Kamvysselis M."/>
            <person name="Karlsson E."/>
            <person name="Kells C."/>
            <person name="Kieu A."/>
            <person name="Kisner P."/>
            <person name="Kodira C."/>
            <person name="Kulbokas E."/>
            <person name="Labutti K."/>
            <person name="Lama D."/>
            <person name="Landers T."/>
            <person name="Leger J."/>
            <person name="Levine S."/>
            <person name="Lewis D."/>
            <person name="Lewis T."/>
            <person name="Lindblad-toh K."/>
            <person name="Liu X."/>
            <person name="Lokyitsang T."/>
            <person name="Lokyitsang Y."/>
            <person name="Lucien O."/>
            <person name="Lui A."/>
            <person name="Ma L.J."/>
            <person name="Mabbitt R."/>
            <person name="Macdonald J."/>
            <person name="Maclean C."/>
            <person name="Major J."/>
            <person name="Manning J."/>
            <person name="Marabella R."/>
            <person name="Maru K."/>
            <person name="Matthews C."/>
            <person name="Mauceli E."/>
            <person name="Mccarthy M."/>
            <person name="Mcdonough S."/>
            <person name="Mcghee T."/>
            <person name="Meldrim J."/>
            <person name="Meneus L."/>
            <person name="Mesirov J."/>
            <person name="Mihalev A."/>
            <person name="Mihova T."/>
            <person name="Mikkelsen T."/>
            <person name="Mlenga V."/>
            <person name="Moru K."/>
            <person name="Mozes J."/>
            <person name="Mulrain L."/>
            <person name="Munson G."/>
            <person name="Naylor J."/>
            <person name="Newes C."/>
            <person name="Nguyen C."/>
            <person name="Nguyen N."/>
            <person name="Nguyen T."/>
            <person name="Nicol R."/>
            <person name="Nielsen C."/>
            <person name="Nizzari M."/>
            <person name="Norbu C."/>
            <person name="Norbu N."/>
            <person name="O'donnell P."/>
            <person name="Okoawo O."/>
            <person name="O'leary S."/>
            <person name="Omotosho B."/>
            <person name="O'neill K."/>
            <person name="Osman S."/>
            <person name="Parker S."/>
            <person name="Perrin D."/>
            <person name="Phunkhang P."/>
            <person name="Piqani B."/>
            <person name="Purcell S."/>
            <person name="Rachupka T."/>
            <person name="Ramasamy U."/>
            <person name="Rameau R."/>
            <person name="Ray V."/>
            <person name="Raymond C."/>
            <person name="Retta R."/>
            <person name="Richardson S."/>
            <person name="Rise C."/>
            <person name="Rodriguez J."/>
            <person name="Rogers J."/>
            <person name="Rogov P."/>
            <person name="Rutman M."/>
            <person name="Schupbach R."/>
            <person name="Seaman C."/>
            <person name="Settipalli S."/>
            <person name="Sharpe T."/>
            <person name="Sheridan J."/>
            <person name="Sherpa N."/>
            <person name="Shi J."/>
            <person name="Smirnov S."/>
            <person name="Smith C."/>
            <person name="Sougnez C."/>
            <person name="Spencer B."/>
            <person name="Stalker J."/>
            <person name="Stange-thomann N."/>
            <person name="Stavropoulos S."/>
            <person name="Stetson K."/>
            <person name="Stone C."/>
            <person name="Stone S."/>
            <person name="Stubbs M."/>
            <person name="Talamas J."/>
            <person name="Tchuinga P."/>
            <person name="Tenzing P."/>
            <person name="Tesfaye S."/>
            <person name="Theodore J."/>
            <person name="Thoulutsang Y."/>
            <person name="Topham K."/>
            <person name="Towey S."/>
            <person name="Tsamla T."/>
            <person name="Tsomo N."/>
            <person name="Vallee D."/>
            <person name="Vassiliev H."/>
            <person name="Venkataraman V."/>
            <person name="Vinson J."/>
            <person name="Vo A."/>
            <person name="Wade C."/>
            <person name="Wang S."/>
            <person name="Wangchuk T."/>
            <person name="Wangdi T."/>
            <person name="Whittaker C."/>
            <person name="Wilkinson J."/>
            <person name="Wu Y."/>
            <person name="Wyman D."/>
            <person name="Yadav S."/>
            <person name="Yang S."/>
            <person name="Yang X."/>
            <person name="Yeager S."/>
            <person name="Yee E."/>
            <person name="Young G."/>
            <person name="Zainoun J."/>
            <person name="Zembeck L."/>
            <person name="Zimmer A."/>
            <person name="Zody M."/>
            <person name="Lander E."/>
        </authorList>
    </citation>
    <scope>NUCLEOTIDE SEQUENCE [LARGE SCALE GENOMIC DNA]</scope>
</reference>
<dbReference type="PROSITE" id="PS00018">
    <property type="entry name" value="EF_HAND_1"/>
    <property type="match status" value="2"/>
</dbReference>
<dbReference type="InterPro" id="IPR003598">
    <property type="entry name" value="Ig_sub2"/>
</dbReference>
<dbReference type="InterPro" id="IPR002048">
    <property type="entry name" value="EF_hand_dom"/>
</dbReference>
<dbReference type="InterPro" id="IPR007110">
    <property type="entry name" value="Ig-like_dom"/>
</dbReference>
<evidence type="ECO:0000256" key="1">
    <source>
        <dbReference type="ARBA" id="ARBA00022729"/>
    </source>
</evidence>
<dbReference type="PROSITE" id="PS51465">
    <property type="entry name" value="KAZAL_2"/>
    <property type="match status" value="1"/>
</dbReference>